<name>A0ABT3AGZ2_9RHOB</name>
<reference evidence="1 2" key="1">
    <citation type="submission" date="2022-10" db="EMBL/GenBank/DDBJ databases">
        <title>Ruegeria sp. nov., isolated from ocean surface sediments.</title>
        <authorList>
            <person name="He W."/>
            <person name="Xue H.-P."/>
            <person name="Zhang D.-F."/>
        </authorList>
    </citation>
    <scope>NUCLEOTIDE SEQUENCE [LARGE SCALE GENOMIC DNA]</scope>
    <source>
        <strain evidence="1 2">XHP0148</strain>
    </source>
</reference>
<evidence type="ECO:0000313" key="2">
    <source>
        <dbReference type="Proteomes" id="UP001320899"/>
    </source>
</evidence>
<dbReference type="Proteomes" id="UP001320899">
    <property type="component" value="Unassembled WGS sequence"/>
</dbReference>
<proteinExistence type="predicted"/>
<dbReference type="EMBL" id="JAOWLB010000003">
    <property type="protein sequence ID" value="MCV2887852.1"/>
    <property type="molecule type" value="Genomic_DNA"/>
</dbReference>
<protein>
    <submittedName>
        <fullName evidence="1">Uncharacterized protein</fullName>
    </submittedName>
</protein>
<evidence type="ECO:0000313" key="1">
    <source>
        <dbReference type="EMBL" id="MCV2887852.1"/>
    </source>
</evidence>
<gene>
    <name evidence="1" type="ORF">OE747_05845</name>
</gene>
<keyword evidence="2" id="KW-1185">Reference proteome</keyword>
<accession>A0ABT3AGZ2</accession>
<comment type="caution">
    <text evidence="1">The sequence shown here is derived from an EMBL/GenBank/DDBJ whole genome shotgun (WGS) entry which is preliminary data.</text>
</comment>
<sequence length="71" mass="8050">MIISSLPFPFFGNPLSDWFRRPTKTGPSKSDSVQAQGSRKEFLDELLTRSPDAFSSAYDIEAAMLMFPDRF</sequence>
<organism evidence="1 2">
    <name type="scientific">Ruegeria aquimaris</name>
    <dbReference type="NCBI Taxonomy" id="2984333"/>
    <lineage>
        <taxon>Bacteria</taxon>
        <taxon>Pseudomonadati</taxon>
        <taxon>Pseudomonadota</taxon>
        <taxon>Alphaproteobacteria</taxon>
        <taxon>Rhodobacterales</taxon>
        <taxon>Roseobacteraceae</taxon>
        <taxon>Ruegeria</taxon>
    </lineage>
</organism>
<dbReference type="RefSeq" id="WP_263827672.1">
    <property type="nucleotide sequence ID" value="NZ_JAOWLB010000003.1"/>
</dbReference>